<accession>A0A2M8HEX5</accession>
<comment type="caution">
    <text evidence="2">The sequence shown here is derived from an EMBL/GenBank/DDBJ whole genome shotgun (WGS) entry which is preliminary data.</text>
</comment>
<dbReference type="Pfam" id="PF01136">
    <property type="entry name" value="Peptidase_U32"/>
    <property type="match status" value="1"/>
</dbReference>
<keyword evidence="2" id="KW-0378">Hydrolase</keyword>
<feature type="domain" description="Peptidase U32 collagenase" evidence="1">
    <location>
        <begin position="400"/>
        <end position="515"/>
    </location>
</feature>
<dbReference type="OrthoDB" id="9807498at2"/>
<dbReference type="AlphaFoldDB" id="A0A2M8HEX5"/>
<keyword evidence="2" id="KW-0645">Protease</keyword>
<dbReference type="EMBL" id="PGCP01000002">
    <property type="protein sequence ID" value="PJC95109.1"/>
    <property type="molecule type" value="Genomic_DNA"/>
</dbReference>
<dbReference type="GO" id="GO:0008233">
    <property type="term" value="F:peptidase activity"/>
    <property type="evidence" value="ECO:0007669"/>
    <property type="project" value="UniProtKB-KW"/>
</dbReference>
<sequence length="629" mass="69943">MHDQTQTRRLEQNRLELLAPAKNLAYGIEAINHGADAVYMGGPAFGARSAAGNSLEDIETLARHAHRFGAQVFVAFNTLLHDHELEQARRLTHQIYEAGADALIVQDMGLLALDLPPIALHASTQTDNRTPEKVKFLQDVGFSQVVLARELSLEQIRAISAQTSVQLEFFIHGALCVSYSGQCNISHARTGRSANRGECAQLCRLPCTLQKPDGEVLVADSHLLSLKDMDQSANLEALIEAGIRSFKIEGRLKGLDYVKNVTAWYRQKLDAILDKRPDLVASSAGRCSYGFTPDPKKSFNRGSTDYFLHGRQPDIDSPRSPKYLGEPLGRVTRVSKEGVEIDGRPLDNQGLILNNGDGLGFFKPGGELVGMRLNRVETKAGSKQLLLSESMPGLKVGTEIYRNHDSAFSKLLEKPSADRRIRIDMRLSECEAGLRLELVDEQGIEASVMLVCDKQPADNPERALQQARDQLAKLGNTLFVARKVELVFTNPLFLAASMLNGLRRDGIAALEAARLAGYKRPERRIPLRDVTYPQHRLSYLGNVLNKAAEQFFREHGVERIAPAYEANQEEGGVVLMITRHCIRYSQNLCPKEVPGLKPEPLELKMGKDSFRLRFDCKRCEMQVMGSLKR</sequence>
<dbReference type="InterPro" id="IPR020988">
    <property type="entry name" value="Pept_U32_collagenase"/>
</dbReference>
<dbReference type="Proteomes" id="UP000232060">
    <property type="component" value="Unassembled WGS sequence"/>
</dbReference>
<evidence type="ECO:0000313" key="3">
    <source>
        <dbReference type="Proteomes" id="UP000232060"/>
    </source>
</evidence>
<dbReference type="InterPro" id="IPR001539">
    <property type="entry name" value="Peptidase_U32"/>
</dbReference>
<dbReference type="PROSITE" id="PS01276">
    <property type="entry name" value="PEPTIDASE_U32"/>
    <property type="match status" value="1"/>
</dbReference>
<dbReference type="PANTHER" id="PTHR30217">
    <property type="entry name" value="PEPTIDASE U32 FAMILY"/>
    <property type="match status" value="1"/>
</dbReference>
<reference evidence="2 3" key="1">
    <citation type="submission" date="2017-11" db="EMBL/GenBank/DDBJ databases">
        <title>Draft genome sequence of environmental isolate Aeromonas lusitania sp. nov. MDC 2473.</title>
        <authorList>
            <person name="Colston S.M."/>
            <person name="Navarro A."/>
            <person name="Martinez-Murcia A.J."/>
            <person name="Graf J."/>
        </authorList>
    </citation>
    <scope>NUCLEOTIDE SEQUENCE [LARGE SCALE GENOMIC DNA]</scope>
    <source>
        <strain evidence="2 3">MDC 2473</strain>
    </source>
</reference>
<organism evidence="2 3">
    <name type="scientific">Aeromonas lusitana</name>
    <dbReference type="NCBI Taxonomy" id="931529"/>
    <lineage>
        <taxon>Bacteria</taxon>
        <taxon>Pseudomonadati</taxon>
        <taxon>Pseudomonadota</taxon>
        <taxon>Gammaproteobacteria</taxon>
        <taxon>Aeromonadales</taxon>
        <taxon>Aeromonadaceae</taxon>
        <taxon>Aeromonas</taxon>
    </lineage>
</organism>
<dbReference type="Pfam" id="PF12392">
    <property type="entry name" value="DUF3656"/>
    <property type="match status" value="1"/>
</dbReference>
<keyword evidence="3" id="KW-1185">Reference proteome</keyword>
<dbReference type="GO" id="GO:0006508">
    <property type="term" value="P:proteolysis"/>
    <property type="evidence" value="ECO:0007669"/>
    <property type="project" value="UniProtKB-KW"/>
</dbReference>
<dbReference type="RefSeq" id="WP_100858256.1">
    <property type="nucleotide sequence ID" value="NZ_PGCP01000002.1"/>
</dbReference>
<protein>
    <submittedName>
        <fullName evidence="2">Collagenase-like protease</fullName>
    </submittedName>
</protein>
<evidence type="ECO:0000259" key="1">
    <source>
        <dbReference type="Pfam" id="PF12392"/>
    </source>
</evidence>
<dbReference type="PANTHER" id="PTHR30217:SF10">
    <property type="entry name" value="23S RRNA 5-HYDROXYCYTIDINE C2501 SYNTHASE"/>
    <property type="match status" value="1"/>
</dbReference>
<dbReference type="InterPro" id="IPR051454">
    <property type="entry name" value="RNA/ubiquinone_mod_enzymes"/>
</dbReference>
<proteinExistence type="predicted"/>
<gene>
    <name evidence="2" type="ORF">CUC44_01505</name>
</gene>
<name>A0A2M8HEX5_9GAMM</name>
<evidence type="ECO:0000313" key="2">
    <source>
        <dbReference type="EMBL" id="PJC95109.1"/>
    </source>
</evidence>